<reference evidence="1 2" key="1">
    <citation type="submission" date="2018-03" db="EMBL/GenBank/DDBJ databases">
        <title>Genome sequence of Paenibacillus elgii strain AC13 an antimicrobial compound producing bacteria.</title>
        <authorList>
            <person name="Kurokawa A.S."/>
            <person name="Araujo J.F."/>
            <person name="Costa R.A."/>
            <person name="Ortega D.B."/>
            <person name="Pires A.S."/>
            <person name="Pappas G.J.Jr."/>
            <person name="Franco O.L."/>
            <person name="Barreto C."/>
            <person name="Magalhaes B.S."/>
            <person name="Kruger R.H."/>
        </authorList>
    </citation>
    <scope>NUCLEOTIDE SEQUENCE [LARGE SCALE GENOMIC DNA]</scope>
    <source>
        <strain evidence="1 2">AC13</strain>
    </source>
</reference>
<sequence length="181" mass="21450">MGIYWTLQRLEAWVQFEKQGYLEGNPEHAVYGKEYDWMKAQMKLRLPNYNGEQPIWLWPKKPDMRSTGHFRGNTGCVRITVELDEKDVLMSDFEEWHIVLNNGFNANNEQEFDDFYNNKLAITKEDSWGRIFDIHKERDPEWDGVSEVWLQGVTGRISLSKVKKVEHFVTRTSALEKCMNE</sequence>
<name>A0A2T6G934_9BACL</name>
<organism evidence="1 2">
    <name type="scientific">Paenibacillus elgii</name>
    <dbReference type="NCBI Taxonomy" id="189691"/>
    <lineage>
        <taxon>Bacteria</taxon>
        <taxon>Bacillati</taxon>
        <taxon>Bacillota</taxon>
        <taxon>Bacilli</taxon>
        <taxon>Bacillales</taxon>
        <taxon>Paenibacillaceae</taxon>
        <taxon>Paenibacillus</taxon>
    </lineage>
</organism>
<protein>
    <recommendedName>
        <fullName evidence="3">DUF3841 domain-containing protein</fullName>
    </recommendedName>
</protein>
<accession>A0A2T6G934</accession>
<dbReference type="EMBL" id="PYHP01000008">
    <property type="protein sequence ID" value="PUA40650.1"/>
    <property type="molecule type" value="Genomic_DNA"/>
</dbReference>
<evidence type="ECO:0000313" key="2">
    <source>
        <dbReference type="Proteomes" id="UP000244184"/>
    </source>
</evidence>
<comment type="caution">
    <text evidence="1">The sequence shown here is derived from an EMBL/GenBank/DDBJ whole genome shotgun (WGS) entry which is preliminary data.</text>
</comment>
<dbReference type="AlphaFoldDB" id="A0A2T6G934"/>
<evidence type="ECO:0000313" key="1">
    <source>
        <dbReference type="EMBL" id="PUA40650.1"/>
    </source>
</evidence>
<dbReference type="Proteomes" id="UP000244184">
    <property type="component" value="Unassembled WGS sequence"/>
</dbReference>
<evidence type="ECO:0008006" key="3">
    <source>
        <dbReference type="Google" id="ProtNLM"/>
    </source>
</evidence>
<proteinExistence type="predicted"/>
<dbReference type="InterPro" id="IPR024211">
    <property type="entry name" value="DUF3841"/>
</dbReference>
<gene>
    <name evidence="1" type="ORF">C8Z91_03130</name>
</gene>
<dbReference type="Pfam" id="PF12952">
    <property type="entry name" value="DUF3841"/>
    <property type="match status" value="1"/>
</dbReference>